<reference evidence="9 10" key="1">
    <citation type="submission" date="2019-02" db="EMBL/GenBank/DDBJ databases">
        <title>Prokaryotic population dynamics and viral predation in marine succession experiment using metagenomics: the confinement effect.</title>
        <authorList>
            <person name="Haro-Moreno J.M."/>
            <person name="Rodriguez-Valera F."/>
            <person name="Lopez-Perez M."/>
        </authorList>
    </citation>
    <scope>NUCLEOTIDE SEQUENCE [LARGE SCALE GENOMIC DNA]</scope>
    <source>
        <strain evidence="9">MED-G167</strain>
    </source>
</reference>
<gene>
    <name evidence="6 9" type="primary">map</name>
    <name evidence="9" type="ORF">EVB00_00655</name>
</gene>
<dbReference type="GO" id="GO:0070006">
    <property type="term" value="F:metalloaminopeptidase activity"/>
    <property type="evidence" value="ECO:0007669"/>
    <property type="project" value="UniProtKB-UniRule"/>
</dbReference>
<comment type="catalytic activity">
    <reaction evidence="6 7">
        <text>Release of N-terminal amino acids, preferentially methionine, from peptides and arylamides.</text>
        <dbReference type="EC" id="3.4.11.18"/>
    </reaction>
</comment>
<accession>A0A520MC59</accession>
<proteinExistence type="inferred from homology"/>
<evidence type="ECO:0000256" key="7">
    <source>
        <dbReference type="RuleBase" id="RU003653"/>
    </source>
</evidence>
<protein>
    <recommendedName>
        <fullName evidence="6 7">Methionine aminopeptidase</fullName>
        <shortName evidence="6">MAP</shortName>
        <shortName evidence="6">MetAP</shortName>
        <ecNumber evidence="6 7">3.4.11.18</ecNumber>
    </recommendedName>
    <alternativeName>
        <fullName evidence="6">Peptidase M</fullName>
    </alternativeName>
</protein>
<name>A0A520MC59_9GAMM</name>
<feature type="binding site" evidence="6">
    <location>
        <position position="108"/>
    </location>
    <ligand>
        <name>a divalent metal cation</name>
        <dbReference type="ChEBI" id="CHEBI:60240"/>
        <label>1</label>
    </ligand>
</feature>
<feature type="binding site" evidence="6">
    <location>
        <position position="171"/>
    </location>
    <ligand>
        <name>a divalent metal cation</name>
        <dbReference type="ChEBI" id="CHEBI:60240"/>
        <label>2</label>
        <note>catalytic</note>
    </ligand>
</feature>
<comment type="caution">
    <text evidence="9">The sequence shown here is derived from an EMBL/GenBank/DDBJ whole genome shotgun (WGS) entry which is preliminary data.</text>
</comment>
<evidence type="ECO:0000256" key="4">
    <source>
        <dbReference type="ARBA" id="ARBA00022723"/>
    </source>
</evidence>
<feature type="binding site" evidence="6">
    <location>
        <position position="204"/>
    </location>
    <ligand>
        <name>a divalent metal cation</name>
        <dbReference type="ChEBI" id="CHEBI:60240"/>
        <label>2</label>
        <note>catalytic</note>
    </ligand>
</feature>
<dbReference type="PANTHER" id="PTHR43330">
    <property type="entry name" value="METHIONINE AMINOPEPTIDASE"/>
    <property type="match status" value="1"/>
</dbReference>
<evidence type="ECO:0000259" key="8">
    <source>
        <dbReference type="Pfam" id="PF00557"/>
    </source>
</evidence>
<evidence type="ECO:0000256" key="5">
    <source>
        <dbReference type="ARBA" id="ARBA00022801"/>
    </source>
</evidence>
<dbReference type="GO" id="GO:0004239">
    <property type="term" value="F:initiator methionyl aminopeptidase activity"/>
    <property type="evidence" value="ECO:0007669"/>
    <property type="project" value="UniProtKB-UniRule"/>
</dbReference>
<feature type="binding site" evidence="6">
    <location>
        <position position="97"/>
    </location>
    <ligand>
        <name>a divalent metal cation</name>
        <dbReference type="ChEBI" id="CHEBI:60240"/>
        <label>1</label>
    </ligand>
</feature>
<feature type="binding site" evidence="6">
    <location>
        <position position="108"/>
    </location>
    <ligand>
        <name>a divalent metal cation</name>
        <dbReference type="ChEBI" id="CHEBI:60240"/>
        <label>2</label>
        <note>catalytic</note>
    </ligand>
</feature>
<comment type="cofactor">
    <cofactor evidence="6">
        <name>Co(2+)</name>
        <dbReference type="ChEBI" id="CHEBI:48828"/>
    </cofactor>
    <cofactor evidence="6">
        <name>Zn(2+)</name>
        <dbReference type="ChEBI" id="CHEBI:29105"/>
    </cofactor>
    <cofactor evidence="6">
        <name>Mn(2+)</name>
        <dbReference type="ChEBI" id="CHEBI:29035"/>
    </cofactor>
    <cofactor evidence="6">
        <name>Fe(2+)</name>
        <dbReference type="ChEBI" id="CHEBI:29033"/>
    </cofactor>
    <text evidence="6">Binds 2 divalent metal cations per subunit. Has a high-affinity and a low affinity metal-binding site. The true nature of the physiological cofactor is under debate. The enzyme is active with cobalt, zinc, manganese or divalent iron ions. Most likely, methionine aminopeptidases function as mononuclear Fe(2+)-metalloproteases under physiological conditions, and the catalytically relevant metal-binding site has been assigned to the histidine-containing high-affinity site.</text>
</comment>
<keyword evidence="3 6" id="KW-0645">Protease</keyword>
<dbReference type="HAMAP" id="MF_01974">
    <property type="entry name" value="MetAP_1"/>
    <property type="match status" value="1"/>
</dbReference>
<comment type="function">
    <text evidence="1 6">Removes the N-terminal methionine from nascent proteins. The N-terminal methionine is often cleaved when the second residue in the primary sequence is small and uncharged (Met-Ala-, Cys, Gly, Pro, Ser, Thr, or Val). Requires deformylation of the N(alpha)-formylated initiator methionine before it can be hydrolyzed.</text>
</comment>
<dbReference type="PANTHER" id="PTHR43330:SF27">
    <property type="entry name" value="METHIONINE AMINOPEPTIDASE"/>
    <property type="match status" value="1"/>
</dbReference>
<evidence type="ECO:0000256" key="2">
    <source>
        <dbReference type="ARBA" id="ARBA00022438"/>
    </source>
</evidence>
<dbReference type="NCBIfam" id="TIGR00500">
    <property type="entry name" value="met_pdase_I"/>
    <property type="match status" value="1"/>
</dbReference>
<dbReference type="EC" id="3.4.11.18" evidence="6 7"/>
<dbReference type="AlphaFoldDB" id="A0A520MC59"/>
<dbReference type="Proteomes" id="UP000318359">
    <property type="component" value="Unassembled WGS sequence"/>
</dbReference>
<dbReference type="Gene3D" id="3.90.230.10">
    <property type="entry name" value="Creatinase/methionine aminopeptidase superfamily"/>
    <property type="match status" value="1"/>
</dbReference>
<keyword evidence="4 6" id="KW-0479">Metal-binding</keyword>
<evidence type="ECO:0000256" key="6">
    <source>
        <dbReference type="HAMAP-Rule" id="MF_01974"/>
    </source>
</evidence>
<dbReference type="PROSITE" id="PS00680">
    <property type="entry name" value="MAP_1"/>
    <property type="match status" value="1"/>
</dbReference>
<feature type="domain" description="Peptidase M24" evidence="8">
    <location>
        <begin position="12"/>
        <end position="241"/>
    </location>
</feature>
<keyword evidence="2 6" id="KW-0031">Aminopeptidase</keyword>
<organism evidence="9 10">
    <name type="scientific">SAR86 cluster bacterium</name>
    <dbReference type="NCBI Taxonomy" id="2030880"/>
    <lineage>
        <taxon>Bacteria</taxon>
        <taxon>Pseudomonadati</taxon>
        <taxon>Pseudomonadota</taxon>
        <taxon>Gammaproteobacteria</taxon>
        <taxon>SAR86 cluster</taxon>
    </lineage>
</organism>
<feature type="binding site" evidence="6">
    <location>
        <position position="235"/>
    </location>
    <ligand>
        <name>a divalent metal cation</name>
        <dbReference type="ChEBI" id="CHEBI:60240"/>
        <label>1</label>
    </ligand>
</feature>
<dbReference type="GO" id="GO:0006508">
    <property type="term" value="P:proteolysis"/>
    <property type="evidence" value="ECO:0007669"/>
    <property type="project" value="UniProtKB-KW"/>
</dbReference>
<feature type="binding site" evidence="6">
    <location>
        <position position="235"/>
    </location>
    <ligand>
        <name>a divalent metal cation</name>
        <dbReference type="ChEBI" id="CHEBI:60240"/>
        <label>2</label>
        <note>catalytic</note>
    </ligand>
</feature>
<dbReference type="GO" id="GO:0005829">
    <property type="term" value="C:cytosol"/>
    <property type="evidence" value="ECO:0007669"/>
    <property type="project" value="TreeGrafter"/>
</dbReference>
<dbReference type="InterPro" id="IPR000994">
    <property type="entry name" value="Pept_M24"/>
</dbReference>
<dbReference type="PRINTS" id="PR00599">
    <property type="entry name" value="MAPEPTIDASE"/>
</dbReference>
<dbReference type="InterPro" id="IPR002467">
    <property type="entry name" value="Pept_M24A_MAP1"/>
</dbReference>
<dbReference type="EMBL" id="SHBM01000004">
    <property type="protein sequence ID" value="RZO18812.1"/>
    <property type="molecule type" value="Genomic_DNA"/>
</dbReference>
<dbReference type="InterPro" id="IPR001714">
    <property type="entry name" value="Pept_M24_MAP"/>
</dbReference>
<evidence type="ECO:0000256" key="1">
    <source>
        <dbReference type="ARBA" id="ARBA00002521"/>
    </source>
</evidence>
<evidence type="ECO:0000256" key="3">
    <source>
        <dbReference type="ARBA" id="ARBA00022670"/>
    </source>
</evidence>
<dbReference type="Pfam" id="PF00557">
    <property type="entry name" value="Peptidase_M24"/>
    <property type="match status" value="1"/>
</dbReference>
<comment type="similarity">
    <text evidence="6">Belongs to the peptidase M24A family. Methionine aminopeptidase type 1 subfamily.</text>
</comment>
<dbReference type="InterPro" id="IPR036005">
    <property type="entry name" value="Creatinase/aminopeptidase-like"/>
</dbReference>
<dbReference type="GO" id="GO:0046872">
    <property type="term" value="F:metal ion binding"/>
    <property type="evidence" value="ECO:0007669"/>
    <property type="project" value="UniProtKB-UniRule"/>
</dbReference>
<dbReference type="SUPFAM" id="SSF55920">
    <property type="entry name" value="Creatinase/aminopeptidase"/>
    <property type="match status" value="1"/>
</dbReference>
<feature type="binding site" evidence="6">
    <location>
        <position position="79"/>
    </location>
    <ligand>
        <name>substrate</name>
    </ligand>
</feature>
<evidence type="ECO:0000313" key="9">
    <source>
        <dbReference type="EMBL" id="RZO18812.1"/>
    </source>
</evidence>
<sequence>MNISIKSKEDIDKMKKAGKLAADVLEMITPFVKPGISTGELDSICFKYITEEQKAIPGNIGYNGFEKTICSSLNNVICHGIPDNQKMIKNGDILNIDVTVIKDGWYGDTSKMFLVGKCQPHNERLVKITQECLYKAIEIIKPGIQLGDIGNAIQKHAEKNYYSVVEEYCGHGIGSVYHEEPQILHYGTPGTGIELKEGMCFTVEPMINQGSKHTKVLSDGWTVETKDGRNSAQWEHTLAVTSSGVEVLTKRSEEIL</sequence>
<evidence type="ECO:0000313" key="10">
    <source>
        <dbReference type="Proteomes" id="UP000318359"/>
    </source>
</evidence>
<keyword evidence="5 6" id="KW-0378">Hydrolase</keyword>
<dbReference type="CDD" id="cd01086">
    <property type="entry name" value="MetAP1"/>
    <property type="match status" value="1"/>
</dbReference>
<comment type="subunit">
    <text evidence="6">Monomer.</text>
</comment>
<feature type="binding site" evidence="6">
    <location>
        <position position="178"/>
    </location>
    <ligand>
        <name>substrate</name>
    </ligand>
</feature>